<dbReference type="FunFam" id="3.20.20.140:FF:000005">
    <property type="entry name" value="TatD family hydrolase"/>
    <property type="match status" value="1"/>
</dbReference>
<keyword evidence="3" id="KW-0378">Hydrolase</keyword>
<dbReference type="PIRSF" id="PIRSF005902">
    <property type="entry name" value="DNase_TatD"/>
    <property type="match status" value="1"/>
</dbReference>
<dbReference type="Pfam" id="PF01026">
    <property type="entry name" value="TatD_DNase"/>
    <property type="match status" value="1"/>
</dbReference>
<dbReference type="AlphaFoldDB" id="A0A1G8K259"/>
<dbReference type="PROSITE" id="PS01091">
    <property type="entry name" value="TATD_3"/>
    <property type="match status" value="1"/>
</dbReference>
<dbReference type="PANTHER" id="PTHR46124">
    <property type="entry name" value="D-AMINOACYL-TRNA DEACYLASE"/>
    <property type="match status" value="1"/>
</dbReference>
<dbReference type="RefSeq" id="WP_245709833.1">
    <property type="nucleotide sequence ID" value="NZ_FNEM01000001.1"/>
</dbReference>
<sequence length="267" mass="29927">MSTNTAPLPWTDIAVNLSSSQFRPDLDEVIARATEAGVTHLIAVASDLDEARQLQNLARHHPGIHTTAGVHPHYASRFDADSPQQLRQLCHHRSVVAVGECGLDYNRDFSPRADQRRAFAAQLKLAGELAKPVLMHCREAGDDFQAMVREHRPHLVGGVLHCFTGTEQELNQALDLDLSIGITGWVCDERRGQELAQLVPSIPADRLLLETDAPYLLPRDLRPKPKSRRNEPRWLPHIANKVAELRNESLESLSYQCQLNAKRLFQV</sequence>
<evidence type="ECO:0000313" key="5">
    <source>
        <dbReference type="EMBL" id="SDI37511.1"/>
    </source>
</evidence>
<evidence type="ECO:0000256" key="1">
    <source>
        <dbReference type="ARBA" id="ARBA00009275"/>
    </source>
</evidence>
<dbReference type="PANTHER" id="PTHR46124:SF2">
    <property type="entry name" value="D-AMINOACYL-TRNA DEACYLASE"/>
    <property type="match status" value="1"/>
</dbReference>
<accession>A0A1G8K259</accession>
<dbReference type="CDD" id="cd01310">
    <property type="entry name" value="TatD_DNAse"/>
    <property type="match status" value="1"/>
</dbReference>
<dbReference type="InterPro" id="IPR001130">
    <property type="entry name" value="TatD-like"/>
</dbReference>
<dbReference type="SUPFAM" id="SSF51556">
    <property type="entry name" value="Metallo-dependent hydrolases"/>
    <property type="match status" value="1"/>
</dbReference>
<dbReference type="EMBL" id="FNEM01000001">
    <property type="protein sequence ID" value="SDI37511.1"/>
    <property type="molecule type" value="Genomic_DNA"/>
</dbReference>
<dbReference type="GO" id="GO:0016788">
    <property type="term" value="F:hydrolase activity, acting on ester bonds"/>
    <property type="evidence" value="ECO:0007669"/>
    <property type="project" value="InterPro"/>
</dbReference>
<gene>
    <name evidence="5" type="ORF">SAMN04488540_101230</name>
</gene>
<protein>
    <submittedName>
        <fullName evidence="5">Sec-independent protein translocase TatD</fullName>
    </submittedName>
</protein>
<dbReference type="Gene3D" id="3.20.20.140">
    <property type="entry name" value="Metal-dependent hydrolases"/>
    <property type="match status" value="1"/>
</dbReference>
<keyword evidence="6" id="KW-1185">Reference proteome</keyword>
<feature type="binding site" evidence="4">
    <location>
        <position position="100"/>
    </location>
    <ligand>
        <name>a divalent metal cation</name>
        <dbReference type="ChEBI" id="CHEBI:60240"/>
        <label>1</label>
    </ligand>
</feature>
<feature type="binding site" evidence="4">
    <location>
        <position position="136"/>
    </location>
    <ligand>
        <name>a divalent metal cation</name>
        <dbReference type="ChEBI" id="CHEBI:60240"/>
        <label>2</label>
    </ligand>
</feature>
<dbReference type="InterPro" id="IPR018228">
    <property type="entry name" value="DNase_TatD-rel_CS"/>
</dbReference>
<dbReference type="InterPro" id="IPR032466">
    <property type="entry name" value="Metal_Hydrolase"/>
</dbReference>
<keyword evidence="2 4" id="KW-0479">Metal-binding</keyword>
<organism evidence="5 6">
    <name type="scientific">Ferrimonas sediminum</name>
    <dbReference type="NCBI Taxonomy" id="718193"/>
    <lineage>
        <taxon>Bacteria</taxon>
        <taxon>Pseudomonadati</taxon>
        <taxon>Pseudomonadota</taxon>
        <taxon>Gammaproteobacteria</taxon>
        <taxon>Alteromonadales</taxon>
        <taxon>Ferrimonadaceae</taxon>
        <taxon>Ferrimonas</taxon>
    </lineage>
</organism>
<dbReference type="GO" id="GO:0005829">
    <property type="term" value="C:cytosol"/>
    <property type="evidence" value="ECO:0007669"/>
    <property type="project" value="TreeGrafter"/>
</dbReference>
<dbReference type="GO" id="GO:0046872">
    <property type="term" value="F:metal ion binding"/>
    <property type="evidence" value="ECO:0007669"/>
    <property type="project" value="UniProtKB-KW"/>
</dbReference>
<evidence type="ECO:0000256" key="2">
    <source>
        <dbReference type="ARBA" id="ARBA00022723"/>
    </source>
</evidence>
<proteinExistence type="inferred from homology"/>
<name>A0A1G8K259_9GAMM</name>
<feature type="binding site" evidence="4">
    <location>
        <position position="161"/>
    </location>
    <ligand>
        <name>a divalent metal cation</name>
        <dbReference type="ChEBI" id="CHEBI:60240"/>
        <label>2</label>
    </ligand>
</feature>
<evidence type="ECO:0000256" key="3">
    <source>
        <dbReference type="ARBA" id="ARBA00022801"/>
    </source>
</evidence>
<comment type="similarity">
    <text evidence="1">Belongs to the metallo-dependent hydrolases superfamily. TatD-type hydrolase family.</text>
</comment>
<dbReference type="PROSITE" id="PS01090">
    <property type="entry name" value="TATD_2"/>
    <property type="match status" value="1"/>
</dbReference>
<evidence type="ECO:0000313" key="6">
    <source>
        <dbReference type="Proteomes" id="UP000199527"/>
    </source>
</evidence>
<feature type="binding site" evidence="4">
    <location>
        <position position="212"/>
    </location>
    <ligand>
        <name>a divalent metal cation</name>
        <dbReference type="ChEBI" id="CHEBI:60240"/>
        <label>1</label>
    </ligand>
</feature>
<dbReference type="Proteomes" id="UP000199527">
    <property type="component" value="Unassembled WGS sequence"/>
</dbReference>
<evidence type="ECO:0000256" key="4">
    <source>
        <dbReference type="PIRSR" id="PIRSR005902-1"/>
    </source>
</evidence>
<reference evidence="6" key="1">
    <citation type="submission" date="2016-10" db="EMBL/GenBank/DDBJ databases">
        <authorList>
            <person name="Varghese N."/>
            <person name="Submissions S."/>
        </authorList>
    </citation>
    <scope>NUCLEOTIDE SEQUENCE [LARGE SCALE GENOMIC DNA]</scope>
    <source>
        <strain evidence="6">DSM 23317</strain>
    </source>
</reference>